<evidence type="ECO:0000256" key="16">
    <source>
        <dbReference type="RuleBase" id="RU000405"/>
    </source>
</evidence>
<keyword evidence="5" id="KW-0349">Heme</keyword>
<gene>
    <name evidence="18" type="ORF">DPMN_116582</name>
</gene>
<dbReference type="InterPro" id="IPR011644">
    <property type="entry name" value="Heme_NO-bd"/>
</dbReference>
<keyword evidence="7" id="KW-0547">Nucleotide-binding</keyword>
<dbReference type="EMBL" id="JAIWYP010000004">
    <property type="protein sequence ID" value="KAH3843075.1"/>
    <property type="molecule type" value="Genomic_DNA"/>
</dbReference>
<evidence type="ECO:0000256" key="7">
    <source>
        <dbReference type="ARBA" id="ARBA00022741"/>
    </source>
</evidence>
<reference evidence="18" key="2">
    <citation type="submission" date="2020-11" db="EMBL/GenBank/DDBJ databases">
        <authorList>
            <person name="McCartney M.A."/>
            <person name="Auch B."/>
            <person name="Kono T."/>
            <person name="Mallez S."/>
            <person name="Becker A."/>
            <person name="Gohl D.M."/>
            <person name="Silverstein K.A.T."/>
            <person name="Koren S."/>
            <person name="Bechman K.B."/>
            <person name="Herman A."/>
            <person name="Abrahante J.E."/>
            <person name="Garbe J."/>
        </authorList>
    </citation>
    <scope>NUCLEOTIDE SEQUENCE</scope>
    <source>
        <strain evidence="18">Duluth1</strain>
        <tissue evidence="18">Whole animal</tissue>
    </source>
</reference>
<dbReference type="PANTHER" id="PTHR45655:SF2">
    <property type="entry name" value="GUANYLATE CYCLASE SOLUBLE SUBUNIT BETA-1"/>
    <property type="match status" value="1"/>
</dbReference>
<protein>
    <recommendedName>
        <fullName evidence="13">Guanylate cyclase soluble subunit beta-1</fullName>
        <ecNumber evidence="3">4.6.1.2</ecNumber>
    </recommendedName>
    <alternativeName>
        <fullName evidence="14">Guanylate cyclase soluble subunit beta-3</fullName>
    </alternativeName>
    <alternativeName>
        <fullName evidence="15">Soluble guanylate cyclase small subunit</fullName>
    </alternativeName>
</protein>
<dbReference type="FunFam" id="3.30.450.260:FF:000001">
    <property type="entry name" value="guanylate cyclase soluble subunit beta-1 isoform X1"/>
    <property type="match status" value="1"/>
</dbReference>
<dbReference type="Gene3D" id="3.30.450.260">
    <property type="entry name" value="Haem NO binding associated domain"/>
    <property type="match status" value="1"/>
</dbReference>
<evidence type="ECO:0000256" key="11">
    <source>
        <dbReference type="ARBA" id="ARBA00023293"/>
    </source>
</evidence>
<evidence type="ECO:0000313" key="18">
    <source>
        <dbReference type="EMBL" id="KAH3843075.1"/>
    </source>
</evidence>
<sequence length="608" mass="69246">MYGFVNYALELLVIRRFGEEKWEEVKRVANLNMDGKFIIRKIYNDAATYSVVGAASQVLGVPAAVLLEEFGKMFFDFCKESGYTKILKVLGANTREFLQNLDALHDHLATIYPGMQAPSFRCTDGTGALILHYYSDRPGLEHIVIGIVKAVAKNLHDSEVEVKVIKTKEECDHVQFSIVEKNQSNVTDRNHNHVENQFSLAPKISPVTFCRAFPFHIFFDKDMKITQTGFSLVRVIPSVANGTCRIDSIFEMVRPHMEFSFNHILSHINTVFVLRTKEDVIDRCADDNDNNRYDNQDTLRMRLKGQMVYVPESQSLLFMCSPSVNSLDDLSRRGLFLSDIPLHDSTRDLVLLSEKFDEEYRLTQKLEFLTDKLQTMHRELEEEKRKTDKLMYSILPSTVANELRHNRAVPARKFENVTLMFSGIVGFSKFSTSNSDASGAIKIVKLLNTVYTKFDDILKSHTDVFKVETVGDKYMAVSGLPEESITHAKSIAKLALDLMDVSKELRDPNNHLIEITIGIHSGEVVTGVIGKRMPRYCLFGNTVNLTSRTETTGVTGRINVSQNAYNYLKEGPCYDQEFHLTYRGEVKMKGKAEPMQCWFLTRKLTLDK</sequence>
<reference evidence="18" key="1">
    <citation type="journal article" date="2019" name="bioRxiv">
        <title>The Genome of the Zebra Mussel, Dreissena polymorpha: A Resource for Invasive Species Research.</title>
        <authorList>
            <person name="McCartney M.A."/>
            <person name="Auch B."/>
            <person name="Kono T."/>
            <person name="Mallez S."/>
            <person name="Zhang Y."/>
            <person name="Obille A."/>
            <person name="Becker A."/>
            <person name="Abrahante J.E."/>
            <person name="Garbe J."/>
            <person name="Badalamenti J.P."/>
            <person name="Herman A."/>
            <person name="Mangelson H."/>
            <person name="Liachko I."/>
            <person name="Sullivan S."/>
            <person name="Sone E.D."/>
            <person name="Koren S."/>
            <person name="Silverstein K.A.T."/>
            <person name="Beckman K.B."/>
            <person name="Gohl D.M."/>
        </authorList>
    </citation>
    <scope>NUCLEOTIDE SEQUENCE</scope>
    <source>
        <strain evidence="18">Duluth1</strain>
        <tissue evidence="18">Whole animal</tissue>
    </source>
</reference>
<evidence type="ECO:0000256" key="9">
    <source>
        <dbReference type="ARBA" id="ARBA00023134"/>
    </source>
</evidence>
<evidence type="ECO:0000256" key="2">
    <source>
        <dbReference type="ARBA" id="ARBA00004496"/>
    </source>
</evidence>
<comment type="caution">
    <text evidence="18">The sequence shown here is derived from an EMBL/GenBank/DDBJ whole genome shotgun (WGS) entry which is preliminary data.</text>
</comment>
<organism evidence="18 19">
    <name type="scientific">Dreissena polymorpha</name>
    <name type="common">Zebra mussel</name>
    <name type="synonym">Mytilus polymorpha</name>
    <dbReference type="NCBI Taxonomy" id="45954"/>
    <lineage>
        <taxon>Eukaryota</taxon>
        <taxon>Metazoa</taxon>
        <taxon>Spiralia</taxon>
        <taxon>Lophotrochozoa</taxon>
        <taxon>Mollusca</taxon>
        <taxon>Bivalvia</taxon>
        <taxon>Autobranchia</taxon>
        <taxon>Heteroconchia</taxon>
        <taxon>Euheterodonta</taxon>
        <taxon>Imparidentia</taxon>
        <taxon>Neoheterodontei</taxon>
        <taxon>Myida</taxon>
        <taxon>Dreissenoidea</taxon>
        <taxon>Dreissenidae</taxon>
        <taxon>Dreissena</taxon>
    </lineage>
</organism>
<dbReference type="SMART" id="SM00044">
    <property type="entry name" value="CYCc"/>
    <property type="match status" value="1"/>
</dbReference>
<dbReference type="SUPFAM" id="SSF111126">
    <property type="entry name" value="Ligand-binding domain in the NO signalling and Golgi transport"/>
    <property type="match status" value="1"/>
</dbReference>
<evidence type="ECO:0000256" key="13">
    <source>
        <dbReference type="ARBA" id="ARBA00039698"/>
    </source>
</evidence>
<evidence type="ECO:0000256" key="14">
    <source>
        <dbReference type="ARBA" id="ARBA00041698"/>
    </source>
</evidence>
<keyword evidence="4" id="KW-0963">Cytoplasm</keyword>
<keyword evidence="19" id="KW-1185">Reference proteome</keyword>
<comment type="similarity">
    <text evidence="16">Belongs to the adenylyl cyclase class-4/guanylyl cyclase family.</text>
</comment>
<keyword evidence="10 16" id="KW-0456">Lyase</keyword>
<dbReference type="InterPro" id="IPR011645">
    <property type="entry name" value="HNOB_dom_associated"/>
</dbReference>
<dbReference type="GO" id="GO:0020037">
    <property type="term" value="F:heme binding"/>
    <property type="evidence" value="ECO:0007669"/>
    <property type="project" value="InterPro"/>
</dbReference>
<keyword evidence="9" id="KW-0342">GTP-binding</keyword>
<evidence type="ECO:0000256" key="4">
    <source>
        <dbReference type="ARBA" id="ARBA00022490"/>
    </source>
</evidence>
<dbReference type="Gene3D" id="3.30.70.1230">
    <property type="entry name" value="Nucleotide cyclase"/>
    <property type="match status" value="1"/>
</dbReference>
<accession>A0A9D4QUW0</accession>
<dbReference type="GO" id="GO:0070482">
    <property type="term" value="P:response to oxygen levels"/>
    <property type="evidence" value="ECO:0007669"/>
    <property type="project" value="TreeGrafter"/>
</dbReference>
<dbReference type="GO" id="GO:0004383">
    <property type="term" value="F:guanylate cyclase activity"/>
    <property type="evidence" value="ECO:0007669"/>
    <property type="project" value="UniProtKB-EC"/>
</dbReference>
<evidence type="ECO:0000259" key="17">
    <source>
        <dbReference type="PROSITE" id="PS50125"/>
    </source>
</evidence>
<dbReference type="PROSITE" id="PS50125">
    <property type="entry name" value="GUANYLATE_CYCLASE_2"/>
    <property type="match status" value="1"/>
</dbReference>
<dbReference type="Pfam" id="PF07700">
    <property type="entry name" value="HNOB"/>
    <property type="match status" value="1"/>
</dbReference>
<dbReference type="OrthoDB" id="6127067at2759"/>
<dbReference type="InterPro" id="IPR024096">
    <property type="entry name" value="NO_sig/Golgi_transp_ligand-bd"/>
</dbReference>
<dbReference type="InterPro" id="IPR038158">
    <property type="entry name" value="H-NOX_domain_sf"/>
</dbReference>
<dbReference type="Proteomes" id="UP000828390">
    <property type="component" value="Unassembled WGS sequence"/>
</dbReference>
<dbReference type="Pfam" id="PF00211">
    <property type="entry name" value="Guanylate_cyc"/>
    <property type="match status" value="1"/>
</dbReference>
<dbReference type="GO" id="GO:0005525">
    <property type="term" value="F:GTP binding"/>
    <property type="evidence" value="ECO:0007669"/>
    <property type="project" value="UniProtKB-KW"/>
</dbReference>
<proteinExistence type="inferred from homology"/>
<comment type="cofactor">
    <cofactor evidence="1">
        <name>heme</name>
        <dbReference type="ChEBI" id="CHEBI:30413"/>
    </cofactor>
</comment>
<dbReference type="AlphaFoldDB" id="A0A9D4QUW0"/>
<dbReference type="CDD" id="cd07302">
    <property type="entry name" value="CHD"/>
    <property type="match status" value="1"/>
</dbReference>
<dbReference type="InterPro" id="IPR042463">
    <property type="entry name" value="HNOB_dom_associated_sf"/>
</dbReference>
<dbReference type="PROSITE" id="PS00452">
    <property type="entry name" value="GUANYLATE_CYCLASE_1"/>
    <property type="match status" value="1"/>
</dbReference>
<dbReference type="InterPro" id="IPR001054">
    <property type="entry name" value="A/G_cyclase"/>
</dbReference>
<evidence type="ECO:0000256" key="3">
    <source>
        <dbReference type="ARBA" id="ARBA00012202"/>
    </source>
</evidence>
<evidence type="ECO:0000313" key="19">
    <source>
        <dbReference type="Proteomes" id="UP000828390"/>
    </source>
</evidence>
<dbReference type="SUPFAM" id="SSF55073">
    <property type="entry name" value="Nucleotide cyclase"/>
    <property type="match status" value="1"/>
</dbReference>
<evidence type="ECO:0000256" key="10">
    <source>
        <dbReference type="ARBA" id="ARBA00023239"/>
    </source>
</evidence>
<keyword evidence="11" id="KW-0141">cGMP biosynthesis</keyword>
<evidence type="ECO:0000256" key="8">
    <source>
        <dbReference type="ARBA" id="ARBA00023004"/>
    </source>
</evidence>
<dbReference type="EC" id="4.6.1.2" evidence="3"/>
<name>A0A9D4QUW0_DREPO</name>
<keyword evidence="6" id="KW-0479">Metal-binding</keyword>
<comment type="function">
    <text evidence="12">Mediates responses to nitric oxide (NO) by catalyzing the biosynthesis of the signaling molecule cGMP.</text>
</comment>
<dbReference type="GO" id="GO:0019934">
    <property type="term" value="P:cGMP-mediated signaling"/>
    <property type="evidence" value="ECO:0007669"/>
    <property type="project" value="TreeGrafter"/>
</dbReference>
<feature type="domain" description="Guanylate cyclase" evidence="17">
    <location>
        <begin position="418"/>
        <end position="550"/>
    </location>
</feature>
<dbReference type="PANTHER" id="PTHR45655">
    <property type="entry name" value="GUANYLATE CYCLASE SOLUBLE SUBUNIT BETA-2"/>
    <property type="match status" value="1"/>
</dbReference>
<evidence type="ECO:0000256" key="6">
    <source>
        <dbReference type="ARBA" id="ARBA00022723"/>
    </source>
</evidence>
<dbReference type="InterPro" id="IPR018297">
    <property type="entry name" value="A/G_cyclase_CS"/>
</dbReference>
<comment type="subcellular location">
    <subcellularLocation>
        <location evidence="2">Cytoplasm</location>
    </subcellularLocation>
</comment>
<dbReference type="FunFam" id="3.90.1520.10:FF:000012">
    <property type="entry name" value="Chromosome undetermined SCAF14725, whole genome shotgun sequence"/>
    <property type="match status" value="1"/>
</dbReference>
<evidence type="ECO:0000256" key="5">
    <source>
        <dbReference type="ARBA" id="ARBA00022617"/>
    </source>
</evidence>
<dbReference type="InterPro" id="IPR029787">
    <property type="entry name" value="Nucleotide_cyclase"/>
</dbReference>
<dbReference type="FunFam" id="3.30.70.1230:FF:000005">
    <property type="entry name" value="Guanylate cyclase soluble subunit beta-1"/>
    <property type="match status" value="1"/>
</dbReference>
<evidence type="ECO:0000256" key="12">
    <source>
        <dbReference type="ARBA" id="ARBA00037442"/>
    </source>
</evidence>
<dbReference type="Pfam" id="PF07701">
    <property type="entry name" value="HNOBA"/>
    <property type="match status" value="1"/>
</dbReference>
<evidence type="ECO:0000256" key="15">
    <source>
        <dbReference type="ARBA" id="ARBA00043208"/>
    </source>
</evidence>
<dbReference type="GO" id="GO:0046872">
    <property type="term" value="F:metal ion binding"/>
    <property type="evidence" value="ECO:0007669"/>
    <property type="project" value="UniProtKB-KW"/>
</dbReference>
<keyword evidence="8" id="KW-0408">Iron</keyword>
<evidence type="ECO:0000256" key="1">
    <source>
        <dbReference type="ARBA" id="ARBA00001971"/>
    </source>
</evidence>
<dbReference type="Gene3D" id="3.90.1520.10">
    <property type="entry name" value="H-NOX domain"/>
    <property type="match status" value="1"/>
</dbReference>
<dbReference type="Gene3D" id="6.10.250.780">
    <property type="match status" value="1"/>
</dbReference>
<dbReference type="GO" id="GO:0008074">
    <property type="term" value="C:guanylate cyclase complex, soluble"/>
    <property type="evidence" value="ECO:0007669"/>
    <property type="project" value="TreeGrafter"/>
</dbReference>